<dbReference type="AlphaFoldDB" id="A0A9N9Q6C9"/>
<keyword evidence="1" id="KW-0472">Membrane</keyword>
<keyword evidence="1" id="KW-0812">Transmembrane</keyword>
<keyword evidence="1" id="KW-1133">Transmembrane helix</keyword>
<dbReference type="Proteomes" id="UP000701801">
    <property type="component" value="Unassembled WGS sequence"/>
</dbReference>
<keyword evidence="3" id="KW-1185">Reference proteome</keyword>
<reference evidence="2" key="1">
    <citation type="submission" date="2021-07" db="EMBL/GenBank/DDBJ databases">
        <authorList>
            <person name="Durling M."/>
        </authorList>
    </citation>
    <scope>NUCLEOTIDE SEQUENCE</scope>
</reference>
<name>A0A9N9Q6C9_9HELO</name>
<proteinExistence type="predicted"/>
<evidence type="ECO:0000313" key="2">
    <source>
        <dbReference type="EMBL" id="CAG8976814.1"/>
    </source>
</evidence>
<dbReference type="EMBL" id="CAJVRM010000193">
    <property type="protein sequence ID" value="CAG8976814.1"/>
    <property type="molecule type" value="Genomic_DNA"/>
</dbReference>
<evidence type="ECO:0000313" key="3">
    <source>
        <dbReference type="Proteomes" id="UP000701801"/>
    </source>
</evidence>
<feature type="transmembrane region" description="Helical" evidence="1">
    <location>
        <begin position="131"/>
        <end position="157"/>
    </location>
</feature>
<sequence>MSTKALAISVYEQLFVPQWLDRCFVTITVRELELELDSPSTEGLGTIGSIDWYTKYTIDDSVRCESSTTRSCTIAQLNRLRSNLNKLPSVFVTPRKSGCGVARRIEYTYLGRYSSRSVGTTRRPPAALDGAFLFCLTTTLALALAIAIAIAIAIALLRLPYQVHITHSIPTSISNSTTKALTLTRALSSRPSPIGGIDGVKQTPVLVLDTSVHFWLRLNRRSQQNYIVQPQPPTQPLESRVDGVALDCHFSPDFLILGRVTAKRRSFVTGQKQAGQPQIHHLTVHCTPSQGTVDRDNSGGFGDYYQRLGRRIIAARLAYLRSGDTFKHNSLSSLGVEGNERKVRLTLAKIDWIGIHELPQLHLCNATAAFQHHIDLHLMSISSDPSDRPRSLAYAHIFLTLEFDHSDTSF</sequence>
<organism evidence="2 3">
    <name type="scientific">Hymenoscyphus albidus</name>
    <dbReference type="NCBI Taxonomy" id="595503"/>
    <lineage>
        <taxon>Eukaryota</taxon>
        <taxon>Fungi</taxon>
        <taxon>Dikarya</taxon>
        <taxon>Ascomycota</taxon>
        <taxon>Pezizomycotina</taxon>
        <taxon>Leotiomycetes</taxon>
        <taxon>Helotiales</taxon>
        <taxon>Helotiaceae</taxon>
        <taxon>Hymenoscyphus</taxon>
    </lineage>
</organism>
<comment type="caution">
    <text evidence="2">The sequence shown here is derived from an EMBL/GenBank/DDBJ whole genome shotgun (WGS) entry which is preliminary data.</text>
</comment>
<protein>
    <submittedName>
        <fullName evidence="2">Uncharacterized protein</fullName>
    </submittedName>
</protein>
<gene>
    <name evidence="2" type="ORF">HYALB_00009078</name>
</gene>
<evidence type="ECO:0000256" key="1">
    <source>
        <dbReference type="SAM" id="Phobius"/>
    </source>
</evidence>
<accession>A0A9N9Q6C9</accession>